<keyword evidence="3" id="KW-1185">Reference proteome</keyword>
<reference evidence="2" key="1">
    <citation type="journal article" date="2021" name="Nat. Commun.">
        <title>Genetic determinants of endophytism in the Arabidopsis root mycobiome.</title>
        <authorList>
            <person name="Mesny F."/>
            <person name="Miyauchi S."/>
            <person name="Thiergart T."/>
            <person name="Pickel B."/>
            <person name="Atanasova L."/>
            <person name="Karlsson M."/>
            <person name="Huettel B."/>
            <person name="Barry K.W."/>
            <person name="Haridas S."/>
            <person name="Chen C."/>
            <person name="Bauer D."/>
            <person name="Andreopoulos W."/>
            <person name="Pangilinan J."/>
            <person name="LaButti K."/>
            <person name="Riley R."/>
            <person name="Lipzen A."/>
            <person name="Clum A."/>
            <person name="Drula E."/>
            <person name="Henrissat B."/>
            <person name="Kohler A."/>
            <person name="Grigoriev I.V."/>
            <person name="Martin F.M."/>
            <person name="Hacquard S."/>
        </authorList>
    </citation>
    <scope>NUCLEOTIDE SEQUENCE</scope>
    <source>
        <strain evidence="2">MPI-CAGE-CH-0235</strain>
    </source>
</reference>
<evidence type="ECO:0000256" key="1">
    <source>
        <dbReference type="SAM" id="MobiDB-lite"/>
    </source>
</evidence>
<comment type="caution">
    <text evidence="2">The sequence shown here is derived from an EMBL/GenBank/DDBJ whole genome shotgun (WGS) entry which is preliminary data.</text>
</comment>
<organism evidence="2 3">
    <name type="scientific">Stachybotrys elegans</name>
    <dbReference type="NCBI Taxonomy" id="80388"/>
    <lineage>
        <taxon>Eukaryota</taxon>
        <taxon>Fungi</taxon>
        <taxon>Dikarya</taxon>
        <taxon>Ascomycota</taxon>
        <taxon>Pezizomycotina</taxon>
        <taxon>Sordariomycetes</taxon>
        <taxon>Hypocreomycetidae</taxon>
        <taxon>Hypocreales</taxon>
        <taxon>Stachybotryaceae</taxon>
        <taxon>Stachybotrys</taxon>
    </lineage>
</organism>
<dbReference type="EMBL" id="JAGPNK010000012">
    <property type="protein sequence ID" value="KAH7310579.1"/>
    <property type="molecule type" value="Genomic_DNA"/>
</dbReference>
<feature type="region of interest" description="Disordered" evidence="1">
    <location>
        <begin position="49"/>
        <end position="87"/>
    </location>
</feature>
<accession>A0A8K0WNJ0</accession>
<sequence length="215" mass="23279">MSANSTSITSPLHLHLHSHITANVKQNFHPPTHRYPLSPYENDKKTLKMPTQAELEQQRCPDPQGQADPPVHEAPVTHTAAASDAAAQNDALPPVEQFAQLVDTPLELLVAALNRAIESNVLEVTPAVVQLSRSLAELVQSAQAEPAAAQETQEALTTDVVNEERLESVDAVDPALIPIPLRRLWCLSDTDYDSDAPWSDSDYKLSSPSSSGNGQ</sequence>
<name>A0A8K0WNJ0_9HYPO</name>
<gene>
    <name evidence="2" type="ORF">B0I35DRAFT_76575</name>
</gene>
<dbReference type="Proteomes" id="UP000813444">
    <property type="component" value="Unassembled WGS sequence"/>
</dbReference>
<dbReference type="AlphaFoldDB" id="A0A8K0WNJ0"/>
<evidence type="ECO:0000313" key="2">
    <source>
        <dbReference type="EMBL" id="KAH7310579.1"/>
    </source>
</evidence>
<feature type="compositionally biased region" description="Low complexity" evidence="1">
    <location>
        <begin position="204"/>
        <end position="215"/>
    </location>
</feature>
<protein>
    <submittedName>
        <fullName evidence="2">Uncharacterized protein</fullName>
    </submittedName>
</protein>
<feature type="region of interest" description="Disordered" evidence="1">
    <location>
        <begin position="196"/>
        <end position="215"/>
    </location>
</feature>
<proteinExistence type="predicted"/>
<evidence type="ECO:0000313" key="3">
    <source>
        <dbReference type="Proteomes" id="UP000813444"/>
    </source>
</evidence>